<evidence type="ECO:0000256" key="7">
    <source>
        <dbReference type="SAM" id="Phobius"/>
    </source>
</evidence>
<feature type="transmembrane region" description="Helical" evidence="7">
    <location>
        <begin position="316"/>
        <end position="338"/>
    </location>
</feature>
<name>A0A6M2BVH8_9GAMM</name>
<keyword evidence="3" id="KW-1003">Cell membrane</keyword>
<evidence type="ECO:0000313" key="10">
    <source>
        <dbReference type="Proteomes" id="UP000472676"/>
    </source>
</evidence>
<dbReference type="AlphaFoldDB" id="A0A6M2BVH8"/>
<evidence type="ECO:0000256" key="3">
    <source>
        <dbReference type="ARBA" id="ARBA00022475"/>
    </source>
</evidence>
<feature type="transmembrane region" description="Helical" evidence="7">
    <location>
        <begin position="24"/>
        <end position="45"/>
    </location>
</feature>
<dbReference type="EMBL" id="JAAMOW010000007">
    <property type="protein sequence ID" value="NGY05999.1"/>
    <property type="molecule type" value="Genomic_DNA"/>
</dbReference>
<feature type="transmembrane region" description="Helical" evidence="7">
    <location>
        <begin position="259"/>
        <end position="279"/>
    </location>
</feature>
<keyword evidence="2" id="KW-0813">Transport</keyword>
<evidence type="ECO:0000256" key="4">
    <source>
        <dbReference type="ARBA" id="ARBA00022692"/>
    </source>
</evidence>
<protein>
    <recommendedName>
        <fullName evidence="8">ABC3 transporter permease C-terminal domain-containing protein</fullName>
    </recommendedName>
</protein>
<keyword evidence="6 7" id="KW-0472">Membrane</keyword>
<evidence type="ECO:0000256" key="5">
    <source>
        <dbReference type="ARBA" id="ARBA00022989"/>
    </source>
</evidence>
<feature type="transmembrane region" description="Helical" evidence="7">
    <location>
        <begin position="350"/>
        <end position="375"/>
    </location>
</feature>
<proteinExistence type="predicted"/>
<keyword evidence="10" id="KW-1185">Reference proteome</keyword>
<organism evidence="9 10">
    <name type="scientific">Solimonas terrae</name>
    <dbReference type="NCBI Taxonomy" id="1396819"/>
    <lineage>
        <taxon>Bacteria</taxon>
        <taxon>Pseudomonadati</taxon>
        <taxon>Pseudomonadota</taxon>
        <taxon>Gammaproteobacteria</taxon>
        <taxon>Nevskiales</taxon>
        <taxon>Nevskiaceae</taxon>
        <taxon>Solimonas</taxon>
    </lineage>
</organism>
<evidence type="ECO:0000256" key="2">
    <source>
        <dbReference type="ARBA" id="ARBA00022448"/>
    </source>
</evidence>
<comment type="subcellular location">
    <subcellularLocation>
        <location evidence="1">Cell membrane</location>
        <topology evidence="1">Multi-pass membrane protein</topology>
    </subcellularLocation>
</comment>
<evidence type="ECO:0000259" key="8">
    <source>
        <dbReference type="Pfam" id="PF02687"/>
    </source>
</evidence>
<dbReference type="Proteomes" id="UP000472676">
    <property type="component" value="Unassembled WGS sequence"/>
</dbReference>
<dbReference type="PANTHER" id="PTHR43738">
    <property type="entry name" value="ABC TRANSPORTER, MEMBRANE PROTEIN"/>
    <property type="match status" value="1"/>
</dbReference>
<gene>
    <name evidence="9" type="ORF">G7Y85_14590</name>
</gene>
<dbReference type="InterPro" id="IPR003838">
    <property type="entry name" value="ABC3_permease_C"/>
</dbReference>
<dbReference type="PANTHER" id="PTHR43738:SF1">
    <property type="entry name" value="HEMIN TRANSPORT SYSTEM PERMEASE PROTEIN HRTB-RELATED"/>
    <property type="match status" value="1"/>
</dbReference>
<comment type="caution">
    <text evidence="9">The sequence shown here is derived from an EMBL/GenBank/DDBJ whole genome shotgun (WGS) entry which is preliminary data.</text>
</comment>
<keyword evidence="4 7" id="KW-0812">Transmembrane</keyword>
<evidence type="ECO:0000256" key="1">
    <source>
        <dbReference type="ARBA" id="ARBA00004651"/>
    </source>
</evidence>
<dbReference type="GO" id="GO:0005886">
    <property type="term" value="C:plasma membrane"/>
    <property type="evidence" value="ECO:0007669"/>
    <property type="project" value="UniProtKB-SubCell"/>
</dbReference>
<dbReference type="Pfam" id="PF02687">
    <property type="entry name" value="FtsX"/>
    <property type="match status" value="1"/>
</dbReference>
<feature type="domain" description="ABC3 transporter permease C-terminal" evidence="8">
    <location>
        <begin position="269"/>
        <end position="379"/>
    </location>
</feature>
<reference evidence="9 10" key="1">
    <citation type="journal article" date="2014" name="Int. J. Syst. Evol. Microbiol.">
        <title>Solimonas terrae sp. nov., isolated from soil.</title>
        <authorList>
            <person name="Kim S.J."/>
            <person name="Moon J.Y."/>
            <person name="Weon H.Y."/>
            <person name="Ahn J.H."/>
            <person name="Chen W.M."/>
            <person name="Kwon S.W."/>
        </authorList>
    </citation>
    <scope>NUCLEOTIDE SEQUENCE [LARGE SCALE GENOMIC DNA]</scope>
    <source>
        <strain evidence="9 10">KIS83-12</strain>
    </source>
</reference>
<keyword evidence="5 7" id="KW-1133">Transmembrane helix</keyword>
<dbReference type="RefSeq" id="WP_166258608.1">
    <property type="nucleotide sequence ID" value="NZ_JAAMOW010000007.1"/>
</dbReference>
<sequence>MLTDLPWVSGSLARATLVHDWRRFLPAILSVAFAGVLMLVQLGLLTGMFGTVTVLVDSIPAQLWVTAPATRSVDETADIPVSLAALIRSDPDILASDVLSLRDASWRSADGQRVAVTLVALSAEAGAPVCPEPMRTQCPMLASPGSVAVDRSEADKLGAVPGASAEIDGHRVRVVALSDGMRSIGTTYVFTSRQTLDDLQAGDAQAADHTSFVLGRIAAGSDAGRVRDDLRKLLPRTTARVWTRAQLSRDSRHFWLRESGVGAGFLFSTTLGLLIAIVITSQCLRGVILGQLREYAVLRAMGIPTRRLALVVVEQAAWIGAVGTVVMWYVVIAVAALAQRCYVPFTLSRGGLLVAGGIGLATAIGSGLLALRGLYRVEPAELLR</sequence>
<evidence type="ECO:0000313" key="9">
    <source>
        <dbReference type="EMBL" id="NGY05999.1"/>
    </source>
</evidence>
<dbReference type="InterPro" id="IPR051125">
    <property type="entry name" value="ABC-4/HrtB_transporter"/>
</dbReference>
<accession>A0A6M2BVH8</accession>
<evidence type="ECO:0000256" key="6">
    <source>
        <dbReference type="ARBA" id="ARBA00023136"/>
    </source>
</evidence>